<evidence type="ECO:0000256" key="2">
    <source>
        <dbReference type="ARBA" id="ARBA00009063"/>
    </source>
</evidence>
<dbReference type="Pfam" id="PF10496">
    <property type="entry name" value="Syntaxin-18_N"/>
    <property type="match status" value="1"/>
</dbReference>
<dbReference type="GO" id="GO:0005783">
    <property type="term" value="C:endoplasmic reticulum"/>
    <property type="evidence" value="ECO:0007669"/>
    <property type="project" value="TreeGrafter"/>
</dbReference>
<dbReference type="GO" id="GO:0031201">
    <property type="term" value="C:SNARE complex"/>
    <property type="evidence" value="ECO:0007669"/>
    <property type="project" value="TreeGrafter"/>
</dbReference>
<evidence type="ECO:0000256" key="6">
    <source>
        <dbReference type="ARBA" id="ARBA00022989"/>
    </source>
</evidence>
<dbReference type="PANTHER" id="PTHR15959:SF0">
    <property type="entry name" value="SYNTAXIN-18"/>
    <property type="match status" value="1"/>
</dbReference>
<dbReference type="GO" id="GO:0006890">
    <property type="term" value="P:retrograde vesicle-mediated transport, Golgi to endoplasmic reticulum"/>
    <property type="evidence" value="ECO:0007669"/>
    <property type="project" value="TreeGrafter"/>
</dbReference>
<feature type="compositionally biased region" description="Polar residues" evidence="9">
    <location>
        <begin position="62"/>
        <end position="88"/>
    </location>
</feature>
<evidence type="ECO:0000256" key="1">
    <source>
        <dbReference type="ARBA" id="ARBA00004211"/>
    </source>
</evidence>
<dbReference type="GO" id="GO:0015031">
    <property type="term" value="P:protein transport"/>
    <property type="evidence" value="ECO:0007669"/>
    <property type="project" value="UniProtKB-KW"/>
</dbReference>
<comment type="caution">
    <text evidence="11">The sequence shown here is derived from an EMBL/GenBank/DDBJ whole genome shotgun (WGS) entry which is preliminary data.</text>
</comment>
<feature type="domain" description="T-SNARE coiled-coil homology" evidence="10">
    <location>
        <begin position="292"/>
        <end position="354"/>
    </location>
</feature>
<evidence type="ECO:0000256" key="9">
    <source>
        <dbReference type="SAM" id="MobiDB-lite"/>
    </source>
</evidence>
<evidence type="ECO:0000259" key="10">
    <source>
        <dbReference type="PROSITE" id="PS50192"/>
    </source>
</evidence>
<dbReference type="PANTHER" id="PTHR15959">
    <property type="entry name" value="SYNTAXIN-18"/>
    <property type="match status" value="1"/>
</dbReference>
<dbReference type="PROSITE" id="PS50192">
    <property type="entry name" value="T_SNARE"/>
    <property type="match status" value="1"/>
</dbReference>
<evidence type="ECO:0000256" key="5">
    <source>
        <dbReference type="ARBA" id="ARBA00022927"/>
    </source>
</evidence>
<evidence type="ECO:0000313" key="12">
    <source>
        <dbReference type="Proteomes" id="UP001154252"/>
    </source>
</evidence>
<evidence type="ECO:0000313" key="11">
    <source>
        <dbReference type="EMBL" id="CAG8890988.1"/>
    </source>
</evidence>
<keyword evidence="6" id="KW-1133">Transmembrane helix</keyword>
<sequence length="382" mass="41808">MTDLTPTLNNLLSKQGSSIPQTRNPYTETADEFLKEAYRINSHINSLLQYLQSIRHAYLSTTQPQRRNLNPNINSKNAPTATPQTNLTDPERDAVDTSTALLLRDLATSIANLSSAETLRQETSSTLLHKKYGHSAAGALIWRWASGSGALDNSADEGKSAEQVCAEESARSTATVRESVLWFLRRGLESAVGAQRRMVEKRIERVREKEKSVLYKVSAGKPAGNMARNGSVSVSERGGSGVRPGGAGAGSFDPAFQPPDAAVLSEADTAQIEAQLSPEQLQLFAEENDSMLRHYEDTLGKVQNAEKSLLEISSLQETLVSHLATQEEYISQLVSDVDTTQTNVGQGNRELKRATERRSTAQAVFWGTVGLCTWLVVWDLVF</sequence>
<feature type="region of interest" description="Disordered" evidence="9">
    <location>
        <begin position="226"/>
        <end position="247"/>
    </location>
</feature>
<protein>
    <recommendedName>
        <fullName evidence="10">t-SNARE coiled-coil homology domain-containing protein</fullName>
    </recommendedName>
</protein>
<name>A0A9W4P1N7_9EURO</name>
<feature type="region of interest" description="Disordered" evidence="9">
    <location>
        <begin position="1"/>
        <end position="24"/>
    </location>
</feature>
<evidence type="ECO:0000256" key="7">
    <source>
        <dbReference type="ARBA" id="ARBA00023054"/>
    </source>
</evidence>
<comment type="similarity">
    <text evidence="2">Belongs to the syntaxin family.</text>
</comment>
<comment type="subcellular location">
    <subcellularLocation>
        <location evidence="1">Membrane</location>
        <topology evidence="1">Single-pass type IV membrane protein</topology>
    </subcellularLocation>
</comment>
<dbReference type="AlphaFoldDB" id="A0A9W4P1N7"/>
<keyword evidence="8" id="KW-0472">Membrane</keyword>
<reference evidence="11" key="1">
    <citation type="submission" date="2021-07" db="EMBL/GenBank/DDBJ databases">
        <authorList>
            <person name="Branca A.L. A."/>
        </authorList>
    </citation>
    <scope>NUCLEOTIDE SEQUENCE</scope>
</reference>
<keyword evidence="7" id="KW-0175">Coiled coil</keyword>
<evidence type="ECO:0000256" key="4">
    <source>
        <dbReference type="ARBA" id="ARBA00022692"/>
    </source>
</evidence>
<evidence type="ECO:0000256" key="8">
    <source>
        <dbReference type="ARBA" id="ARBA00023136"/>
    </source>
</evidence>
<accession>A0A9W4P1N7</accession>
<keyword evidence="4" id="KW-0812">Transmembrane</keyword>
<keyword evidence="12" id="KW-1185">Reference proteome</keyword>
<evidence type="ECO:0000256" key="3">
    <source>
        <dbReference type="ARBA" id="ARBA00022448"/>
    </source>
</evidence>
<dbReference type="InterPro" id="IPR000727">
    <property type="entry name" value="T_SNARE_dom"/>
</dbReference>
<proteinExistence type="inferred from homology"/>
<dbReference type="Proteomes" id="UP001154252">
    <property type="component" value="Unassembled WGS sequence"/>
</dbReference>
<dbReference type="EMBL" id="CAJVRC010000843">
    <property type="protein sequence ID" value="CAG8890988.1"/>
    <property type="molecule type" value="Genomic_DNA"/>
</dbReference>
<dbReference type="OrthoDB" id="342981at2759"/>
<dbReference type="Gene3D" id="1.20.5.110">
    <property type="match status" value="1"/>
</dbReference>
<feature type="compositionally biased region" description="Gly residues" evidence="9">
    <location>
        <begin position="238"/>
        <end position="247"/>
    </location>
</feature>
<keyword evidence="3" id="KW-0813">Transport</keyword>
<dbReference type="SUPFAM" id="SSF58038">
    <property type="entry name" value="SNARE fusion complex"/>
    <property type="match status" value="1"/>
</dbReference>
<gene>
    <name evidence="11" type="ORF">PEGY_LOCUS2619</name>
</gene>
<organism evidence="11 12">
    <name type="scientific">Penicillium egyptiacum</name>
    <dbReference type="NCBI Taxonomy" id="1303716"/>
    <lineage>
        <taxon>Eukaryota</taxon>
        <taxon>Fungi</taxon>
        <taxon>Dikarya</taxon>
        <taxon>Ascomycota</taxon>
        <taxon>Pezizomycotina</taxon>
        <taxon>Eurotiomycetes</taxon>
        <taxon>Eurotiomycetidae</taxon>
        <taxon>Eurotiales</taxon>
        <taxon>Aspergillaceae</taxon>
        <taxon>Penicillium</taxon>
    </lineage>
</organism>
<dbReference type="InterPro" id="IPR019529">
    <property type="entry name" value="Syntaxin-18_N"/>
</dbReference>
<keyword evidence="5" id="KW-0653">Protein transport</keyword>
<feature type="region of interest" description="Disordered" evidence="9">
    <location>
        <begin position="62"/>
        <end position="92"/>
    </location>
</feature>